<comment type="caution">
    <text evidence="1">The sequence shown here is derived from an EMBL/GenBank/DDBJ whole genome shotgun (WGS) entry which is preliminary data.</text>
</comment>
<accession>A0AAD5CS01</accession>
<gene>
    <name evidence="1" type="ORF">M8C21_014251</name>
</gene>
<dbReference type="AlphaFoldDB" id="A0AAD5CS01"/>
<reference evidence="1" key="1">
    <citation type="submission" date="2022-06" db="EMBL/GenBank/DDBJ databases">
        <title>Uncovering the hologenomic basis of an extraordinary plant invasion.</title>
        <authorList>
            <person name="Bieker V.C."/>
            <person name="Martin M.D."/>
            <person name="Gilbert T."/>
            <person name="Hodgins K."/>
            <person name="Battlay P."/>
            <person name="Petersen B."/>
            <person name="Wilson J."/>
        </authorList>
    </citation>
    <scope>NUCLEOTIDE SEQUENCE</scope>
    <source>
        <strain evidence="1">AA19_3_7</strain>
        <tissue evidence="1">Leaf</tissue>
    </source>
</reference>
<protein>
    <submittedName>
        <fullName evidence="1">Uncharacterized protein</fullName>
    </submittedName>
</protein>
<evidence type="ECO:0000313" key="1">
    <source>
        <dbReference type="EMBL" id="KAI7747128.1"/>
    </source>
</evidence>
<dbReference type="SUPFAM" id="SSF81660">
    <property type="entry name" value="Metal cation-transporting ATPase, ATP-binding domain N"/>
    <property type="match status" value="1"/>
</dbReference>
<dbReference type="InterPro" id="IPR023299">
    <property type="entry name" value="ATPase_P-typ_cyto_dom_N"/>
</dbReference>
<proteinExistence type="predicted"/>
<keyword evidence="2" id="KW-1185">Reference proteome</keyword>
<sequence>MVTAAHPQEPNQFAFGLFHGTVAAEASDMVSQMIILAQLWLLLEKEDKHIIKKAPADAGLIAFAHGSAVCGQFDGSVVELDNRAKTVILNSLNKLSSSALRALGFAYKEDQPEFTTYNGDEDHPVHNQFRLLAGYSDELQREKKKKIYHRLFFLHQHFLDINLHMAFSRKCSLFGAENGSTSTVPATLQAVGCRKHSTCCSFRVRTTSPEVTRDIIDNCPKLTDLWTFPLSCQCQQNQKSLILLAGYSDELFFKSFKKPSTFTAQDSPCMEVRQAIVDCRAVGIQGKGLTWHSPKPAATEASDMVLAGDGFCTIVAAVVEGSLFQIMRVMSANQLLGWRLGDITHLVSNKQNHRQFICCMESINIFLTVWKLPGHKISGCGIKERDEASLWIRQAVDVGCAVIGEVPSTFLTAAMGIQED</sequence>
<evidence type="ECO:0000313" key="2">
    <source>
        <dbReference type="Proteomes" id="UP001206925"/>
    </source>
</evidence>
<organism evidence="1 2">
    <name type="scientific">Ambrosia artemisiifolia</name>
    <name type="common">Common ragweed</name>
    <dbReference type="NCBI Taxonomy" id="4212"/>
    <lineage>
        <taxon>Eukaryota</taxon>
        <taxon>Viridiplantae</taxon>
        <taxon>Streptophyta</taxon>
        <taxon>Embryophyta</taxon>
        <taxon>Tracheophyta</taxon>
        <taxon>Spermatophyta</taxon>
        <taxon>Magnoliopsida</taxon>
        <taxon>eudicotyledons</taxon>
        <taxon>Gunneridae</taxon>
        <taxon>Pentapetalae</taxon>
        <taxon>asterids</taxon>
        <taxon>campanulids</taxon>
        <taxon>Asterales</taxon>
        <taxon>Asteraceae</taxon>
        <taxon>Asteroideae</taxon>
        <taxon>Heliantheae alliance</taxon>
        <taxon>Heliantheae</taxon>
        <taxon>Ambrosia</taxon>
    </lineage>
</organism>
<dbReference type="GO" id="GO:0000166">
    <property type="term" value="F:nucleotide binding"/>
    <property type="evidence" value="ECO:0007669"/>
    <property type="project" value="InterPro"/>
</dbReference>
<dbReference type="Proteomes" id="UP001206925">
    <property type="component" value="Unassembled WGS sequence"/>
</dbReference>
<dbReference type="EMBL" id="JAMZMK010006833">
    <property type="protein sequence ID" value="KAI7747128.1"/>
    <property type="molecule type" value="Genomic_DNA"/>
</dbReference>
<name>A0AAD5CS01_AMBAR</name>